<comment type="caution">
    <text evidence="8">The sequence shown here is derived from an EMBL/GenBank/DDBJ whole genome shotgun (WGS) entry which is preliminary data.</text>
</comment>
<dbReference type="InterPro" id="IPR002100">
    <property type="entry name" value="TF_MADSbox"/>
</dbReference>
<dbReference type="GO" id="GO:0000981">
    <property type="term" value="F:DNA-binding transcription factor activity, RNA polymerase II-specific"/>
    <property type="evidence" value="ECO:0007669"/>
    <property type="project" value="InterPro"/>
</dbReference>
<organism evidence="8 9">
    <name type="scientific">Eleusine coracana subsp. coracana</name>
    <dbReference type="NCBI Taxonomy" id="191504"/>
    <lineage>
        <taxon>Eukaryota</taxon>
        <taxon>Viridiplantae</taxon>
        <taxon>Streptophyta</taxon>
        <taxon>Embryophyta</taxon>
        <taxon>Tracheophyta</taxon>
        <taxon>Spermatophyta</taxon>
        <taxon>Magnoliopsida</taxon>
        <taxon>Liliopsida</taxon>
        <taxon>Poales</taxon>
        <taxon>Poaceae</taxon>
        <taxon>PACMAD clade</taxon>
        <taxon>Chloridoideae</taxon>
        <taxon>Cynodonteae</taxon>
        <taxon>Eleusininae</taxon>
        <taxon>Eleusine</taxon>
    </lineage>
</organism>
<dbReference type="PRINTS" id="PR00404">
    <property type="entry name" value="MADSDOMAIN"/>
</dbReference>
<dbReference type="InterPro" id="IPR033897">
    <property type="entry name" value="SRF-like_MADS-box"/>
</dbReference>
<evidence type="ECO:0000256" key="6">
    <source>
        <dbReference type="SAM" id="MobiDB-lite"/>
    </source>
</evidence>
<dbReference type="PROSITE" id="PS50066">
    <property type="entry name" value="MADS_BOX_2"/>
    <property type="match status" value="1"/>
</dbReference>
<protein>
    <recommendedName>
        <fullName evidence="7">MADS-box domain-containing protein</fullName>
    </recommendedName>
</protein>
<dbReference type="InterPro" id="IPR050142">
    <property type="entry name" value="MADS-box/MEF2_TF"/>
</dbReference>
<proteinExistence type="predicted"/>
<dbReference type="PANTHER" id="PTHR48019">
    <property type="entry name" value="SERUM RESPONSE FACTOR HOMOLOG"/>
    <property type="match status" value="1"/>
</dbReference>
<evidence type="ECO:0000256" key="2">
    <source>
        <dbReference type="ARBA" id="ARBA00023015"/>
    </source>
</evidence>
<dbReference type="InterPro" id="IPR036879">
    <property type="entry name" value="TF_MADSbox_sf"/>
</dbReference>
<reference evidence="8" key="1">
    <citation type="journal article" date="2018" name="DNA Res.">
        <title>Multiple hybrid de novo genome assembly of finger millet, an orphan allotetraploid crop.</title>
        <authorList>
            <person name="Hatakeyama M."/>
            <person name="Aluri S."/>
            <person name="Balachadran M.T."/>
            <person name="Sivarajan S.R."/>
            <person name="Patrignani A."/>
            <person name="Gruter S."/>
            <person name="Poveda L."/>
            <person name="Shimizu-Inatsugi R."/>
            <person name="Baeten J."/>
            <person name="Francoijs K.J."/>
            <person name="Nataraja K.N."/>
            <person name="Reddy Y.A.N."/>
            <person name="Phadnis S."/>
            <person name="Ravikumar R.L."/>
            <person name="Schlapbach R."/>
            <person name="Sreeman S.M."/>
            <person name="Shimizu K.K."/>
        </authorList>
    </citation>
    <scope>NUCLEOTIDE SEQUENCE</scope>
</reference>
<evidence type="ECO:0000313" key="9">
    <source>
        <dbReference type="Proteomes" id="UP001054889"/>
    </source>
</evidence>
<sequence>MGRKKVSLQWIANNASRRATFNRRRQGLIKKTSELATLCGVKVCVLVYGEKDVQPEVWPSVQEARDLIASYKATAGLQQWSKKTSHEDFLKKRIAKLQEQVKRSDRESQVRETSILLHEAMAGRRPGLVGVTPEEVLRLREVVERKMKAVQERLQRLGIEPEQQLPHAWPMIQQPQRHQHDLLSSAFAGTSSSSAGPSTASTSSHNRGVWPWN</sequence>
<feature type="domain" description="MADS-box" evidence="7">
    <location>
        <begin position="1"/>
        <end position="51"/>
    </location>
</feature>
<keyword evidence="3" id="KW-0238">DNA-binding</keyword>
<dbReference type="Pfam" id="PF00319">
    <property type="entry name" value="SRF-TF"/>
    <property type="match status" value="1"/>
</dbReference>
<comment type="subcellular location">
    <subcellularLocation>
        <location evidence="1">Nucleus</location>
    </subcellularLocation>
</comment>
<feature type="compositionally biased region" description="Low complexity" evidence="6">
    <location>
        <begin position="187"/>
        <end position="204"/>
    </location>
</feature>
<dbReference type="GO" id="GO:0005634">
    <property type="term" value="C:nucleus"/>
    <property type="evidence" value="ECO:0007669"/>
    <property type="project" value="UniProtKB-SubCell"/>
</dbReference>
<accession>A0AAV5D4J3</accession>
<evidence type="ECO:0000256" key="3">
    <source>
        <dbReference type="ARBA" id="ARBA00023125"/>
    </source>
</evidence>
<dbReference type="Proteomes" id="UP001054889">
    <property type="component" value="Unassembled WGS sequence"/>
</dbReference>
<keyword evidence="2" id="KW-0805">Transcription regulation</keyword>
<gene>
    <name evidence="8" type="primary">ga22932</name>
    <name evidence="8" type="ORF">PR202_ga22932</name>
</gene>
<keyword evidence="5" id="KW-0539">Nucleus</keyword>
<dbReference type="SMART" id="SM00432">
    <property type="entry name" value="MADS"/>
    <property type="match status" value="1"/>
</dbReference>
<reference evidence="8" key="2">
    <citation type="submission" date="2021-12" db="EMBL/GenBank/DDBJ databases">
        <title>Resequencing data analysis of finger millet.</title>
        <authorList>
            <person name="Hatakeyama M."/>
            <person name="Aluri S."/>
            <person name="Balachadran M.T."/>
            <person name="Sivarajan S.R."/>
            <person name="Poveda L."/>
            <person name="Shimizu-Inatsugi R."/>
            <person name="Schlapbach R."/>
            <person name="Sreeman S.M."/>
            <person name="Shimizu K.K."/>
        </authorList>
    </citation>
    <scope>NUCLEOTIDE SEQUENCE</scope>
</reference>
<evidence type="ECO:0000313" key="8">
    <source>
        <dbReference type="EMBL" id="GJN05313.1"/>
    </source>
</evidence>
<dbReference type="GO" id="GO:0000987">
    <property type="term" value="F:cis-regulatory region sequence-specific DNA binding"/>
    <property type="evidence" value="ECO:0007669"/>
    <property type="project" value="InterPro"/>
</dbReference>
<dbReference type="SUPFAM" id="SSF55455">
    <property type="entry name" value="SRF-like"/>
    <property type="match status" value="1"/>
</dbReference>
<keyword evidence="4" id="KW-0804">Transcription</keyword>
<dbReference type="AlphaFoldDB" id="A0AAV5D4J3"/>
<dbReference type="Gene3D" id="3.40.1810.10">
    <property type="entry name" value="Transcription factor, MADS-box"/>
    <property type="match status" value="1"/>
</dbReference>
<evidence type="ECO:0000256" key="4">
    <source>
        <dbReference type="ARBA" id="ARBA00023163"/>
    </source>
</evidence>
<keyword evidence="9" id="KW-1185">Reference proteome</keyword>
<dbReference type="GO" id="GO:0045944">
    <property type="term" value="P:positive regulation of transcription by RNA polymerase II"/>
    <property type="evidence" value="ECO:0007669"/>
    <property type="project" value="InterPro"/>
</dbReference>
<dbReference type="CDD" id="cd00266">
    <property type="entry name" value="MADS_SRF_like"/>
    <property type="match status" value="1"/>
</dbReference>
<evidence type="ECO:0000256" key="1">
    <source>
        <dbReference type="ARBA" id="ARBA00004123"/>
    </source>
</evidence>
<evidence type="ECO:0000256" key="5">
    <source>
        <dbReference type="ARBA" id="ARBA00023242"/>
    </source>
</evidence>
<dbReference type="EMBL" id="BQKI01000012">
    <property type="protein sequence ID" value="GJN05313.1"/>
    <property type="molecule type" value="Genomic_DNA"/>
</dbReference>
<evidence type="ECO:0000259" key="7">
    <source>
        <dbReference type="PROSITE" id="PS50066"/>
    </source>
</evidence>
<name>A0AAV5D4J3_ELECO</name>
<dbReference type="GO" id="GO:0046983">
    <property type="term" value="F:protein dimerization activity"/>
    <property type="evidence" value="ECO:0007669"/>
    <property type="project" value="InterPro"/>
</dbReference>
<feature type="region of interest" description="Disordered" evidence="6">
    <location>
        <begin position="187"/>
        <end position="213"/>
    </location>
</feature>